<dbReference type="EMBL" id="CBFW010000124">
    <property type="protein sequence ID" value="CDC72760.1"/>
    <property type="molecule type" value="Genomic_DNA"/>
</dbReference>
<proteinExistence type="predicted"/>
<accession>R6TKH9</accession>
<evidence type="ECO:0000313" key="2">
    <source>
        <dbReference type="Proteomes" id="UP000017938"/>
    </source>
</evidence>
<comment type="caution">
    <text evidence="1">The sequence shown here is derived from an EMBL/GenBank/DDBJ whole genome shotgun (WGS) entry which is preliminary data.</text>
</comment>
<organism evidence="1 2">
    <name type="scientific">Candidatus Colimorpha enterica</name>
    <dbReference type="NCBI Taxonomy" id="3083063"/>
    <lineage>
        <taxon>Bacteria</taxon>
        <taxon>Pseudomonadati</taxon>
        <taxon>Bacteroidota</taxon>
        <taxon>Bacteroidia</taxon>
        <taxon>Bacteroidales</taxon>
        <taxon>Candidatus Colimorpha</taxon>
    </lineage>
</organism>
<gene>
    <name evidence="1" type="ORF">BN580_00061</name>
</gene>
<sequence>MIIGTKTEFENLADYILRDYLGSEYDSYSPLNVDAFAKDYLKLDISYCQFDPNEHIEGMRTGQQIILDERLSEPARLGERNFTIAHECGHDLINWQDPDYIPHQIINYRIRSHHKKLKTENDFKEWQANVVASCLLLRPNLVGWTLYTFAKKEKITVYDTNILFRADRTILRMMAQYLGVSQECLFYRLDRLDMLEHKPLSEYDPVMDGLLFWR</sequence>
<dbReference type="Proteomes" id="UP000017938">
    <property type="component" value="Unassembled WGS sequence"/>
</dbReference>
<protein>
    <submittedName>
        <fullName evidence="1">Putative toxin-antitoxin system toxin component</fullName>
    </submittedName>
</protein>
<reference evidence="1" key="1">
    <citation type="submission" date="2012-11" db="EMBL/GenBank/DDBJ databases">
        <title>Dependencies among metagenomic species, viruses, plasmids and units of genetic variation.</title>
        <authorList>
            <person name="Nielsen H.B."/>
            <person name="Almeida M."/>
            <person name="Juncker A.S."/>
            <person name="Rasmussen S."/>
            <person name="Li J."/>
            <person name="Sunagawa S."/>
            <person name="Plichta D."/>
            <person name="Gautier L."/>
            <person name="Le Chatelier E."/>
            <person name="Peletier E."/>
            <person name="Bonde I."/>
            <person name="Nielsen T."/>
            <person name="Manichanh C."/>
            <person name="Arumugam M."/>
            <person name="Batto J."/>
            <person name="Santos M.B.Q.D."/>
            <person name="Blom N."/>
            <person name="Borruel N."/>
            <person name="Burgdorf K.S."/>
            <person name="Boumezbeur F."/>
            <person name="Casellas F."/>
            <person name="Dore J."/>
            <person name="Guarner F."/>
            <person name="Hansen T."/>
            <person name="Hildebrand F."/>
            <person name="Kaas R.S."/>
            <person name="Kennedy S."/>
            <person name="Kristiansen K."/>
            <person name="Kultima J.R."/>
            <person name="Leonard P."/>
            <person name="Levenez F."/>
            <person name="Lund O."/>
            <person name="Moumen B."/>
            <person name="Le Paslier D."/>
            <person name="Pons N."/>
            <person name="Pedersen O."/>
            <person name="Prifti E."/>
            <person name="Qin J."/>
            <person name="Raes J."/>
            <person name="Tap J."/>
            <person name="Tims S."/>
            <person name="Ussery D.W."/>
            <person name="Yamada T."/>
            <person name="MetaHit consortium"/>
            <person name="Renault P."/>
            <person name="Sicheritz-Ponten T."/>
            <person name="Bork P."/>
            <person name="Wang J."/>
            <person name="Brunak S."/>
            <person name="Ehrlich S.D."/>
        </authorList>
    </citation>
    <scope>NUCLEOTIDE SEQUENCE [LARGE SCALE GENOMIC DNA]</scope>
</reference>
<dbReference type="AlphaFoldDB" id="R6TKH9"/>
<dbReference type="Gene3D" id="1.10.10.2910">
    <property type="match status" value="1"/>
</dbReference>
<dbReference type="STRING" id="1263015.BN580_00061"/>
<name>R6TKH9_9BACT</name>
<evidence type="ECO:0000313" key="1">
    <source>
        <dbReference type="EMBL" id="CDC72760.1"/>
    </source>
</evidence>